<accession>A0A495EC18</accession>
<feature type="domain" description="Sulfatase N-terminal" evidence="3">
    <location>
        <begin position="28"/>
        <end position="139"/>
    </location>
</feature>
<dbReference type="SUPFAM" id="SSF53649">
    <property type="entry name" value="Alkaline phosphatase-like"/>
    <property type="match status" value="1"/>
</dbReference>
<dbReference type="Gene3D" id="3.40.720.10">
    <property type="entry name" value="Alkaline Phosphatase, subunit A"/>
    <property type="match status" value="1"/>
</dbReference>
<feature type="domain" description="Sulfatase N-terminal" evidence="3">
    <location>
        <begin position="286"/>
        <end position="462"/>
    </location>
</feature>
<dbReference type="GO" id="GO:0005737">
    <property type="term" value="C:cytoplasm"/>
    <property type="evidence" value="ECO:0007669"/>
    <property type="project" value="TreeGrafter"/>
</dbReference>
<evidence type="ECO:0000256" key="2">
    <source>
        <dbReference type="ARBA" id="ARBA00022801"/>
    </source>
</evidence>
<dbReference type="Proteomes" id="UP000269412">
    <property type="component" value="Unassembled WGS sequence"/>
</dbReference>
<keyword evidence="2" id="KW-0378">Hydrolase</keyword>
<sequence>MKNMKLRLFIILTFLLFGKLVLGQEQQPNVLWVLTDDHRYDAIRSFNKMLTNNEMSNLGYVESPNIDRLTKMGTTFLNTYSQAQGCAPSRASIHYGRYPFRSGVYEFEYHNNNTENSYPHLPQQMEKLGYQTVHIGKLGVRLRTIKNGKAVDPKMYQTDISAKILANEGLAEWGKISLLKEINGQKLVKPFRNIKYLKTEDGKYHFFNKELEKKNPQFAGMAKNIYEKLDLLRKHTPKKPETEFSDGILGGVSPRPAGKTRDGYYNSSFKDYLFNENKEFNLGNATFKGVDPSKPLFCHIGYDFPHTPVLPPKEYRERFKKHKYKIPEMTKEEWAKMPAQLKKQVNNAYSNDFTKEQKQKMIQDYYAFCAYGDALVGEAIDTFIKYSNNKKQPWLVVYVNGDHGWKLNEHGAYSKFTPWDIDAHNPIVVVSSDKKAFSEGKVVKDYTEFVDIAPTILSAAGADINTEQFNYLDGINLANVATGKAPKRDYVIGESHAVTGPRAFIRTKEYVFSMQTRPSKKRGENMNWALTASYKDLDPAFYDMTVDPNETNNLAFNKSYQKIALKMKEKLINIVLGDNRAEVNWGKGTKAIGTKVYKSNFAPGAHDYKLKVKK</sequence>
<dbReference type="Pfam" id="PF00884">
    <property type="entry name" value="Sulfatase"/>
    <property type="match status" value="2"/>
</dbReference>
<dbReference type="GO" id="GO:0046872">
    <property type="term" value="F:metal ion binding"/>
    <property type="evidence" value="ECO:0007669"/>
    <property type="project" value="UniProtKB-KW"/>
</dbReference>
<gene>
    <name evidence="4" type="ORF">CLV91_0441</name>
</gene>
<proteinExistence type="predicted"/>
<organism evidence="4 5">
    <name type="scientific">Maribacter vaceletii</name>
    <dbReference type="NCBI Taxonomy" id="1206816"/>
    <lineage>
        <taxon>Bacteria</taxon>
        <taxon>Pseudomonadati</taxon>
        <taxon>Bacteroidota</taxon>
        <taxon>Flavobacteriia</taxon>
        <taxon>Flavobacteriales</taxon>
        <taxon>Flavobacteriaceae</taxon>
        <taxon>Maribacter</taxon>
    </lineage>
</organism>
<dbReference type="InterPro" id="IPR000917">
    <property type="entry name" value="Sulfatase_N"/>
</dbReference>
<comment type="caution">
    <text evidence="4">The sequence shown here is derived from an EMBL/GenBank/DDBJ whole genome shotgun (WGS) entry which is preliminary data.</text>
</comment>
<evidence type="ECO:0000313" key="5">
    <source>
        <dbReference type="Proteomes" id="UP000269412"/>
    </source>
</evidence>
<name>A0A495EC18_9FLAO</name>
<dbReference type="GO" id="GO:0008484">
    <property type="term" value="F:sulfuric ester hydrolase activity"/>
    <property type="evidence" value="ECO:0007669"/>
    <property type="project" value="TreeGrafter"/>
</dbReference>
<dbReference type="PANTHER" id="PTHR45953">
    <property type="entry name" value="IDURONATE 2-SULFATASE"/>
    <property type="match status" value="1"/>
</dbReference>
<protein>
    <submittedName>
        <fullName evidence="4">Sulfatase-like protein</fullName>
    </submittedName>
</protein>
<dbReference type="EMBL" id="RBIQ01000007">
    <property type="protein sequence ID" value="RKR14366.1"/>
    <property type="molecule type" value="Genomic_DNA"/>
</dbReference>
<keyword evidence="5" id="KW-1185">Reference proteome</keyword>
<dbReference type="InterPro" id="IPR017850">
    <property type="entry name" value="Alkaline_phosphatase_core_sf"/>
</dbReference>
<dbReference type="PANTHER" id="PTHR45953:SF1">
    <property type="entry name" value="IDURONATE 2-SULFATASE"/>
    <property type="match status" value="1"/>
</dbReference>
<keyword evidence="1" id="KW-0479">Metal-binding</keyword>
<dbReference type="CDD" id="cd16153">
    <property type="entry name" value="sulfatase_like"/>
    <property type="match status" value="1"/>
</dbReference>
<evidence type="ECO:0000313" key="4">
    <source>
        <dbReference type="EMBL" id="RKR14366.1"/>
    </source>
</evidence>
<reference evidence="4 5" key="1">
    <citation type="submission" date="2018-10" db="EMBL/GenBank/DDBJ databases">
        <title>Genomic Encyclopedia of Archaeal and Bacterial Type Strains, Phase II (KMG-II): from individual species to whole genera.</title>
        <authorList>
            <person name="Goeker M."/>
        </authorList>
    </citation>
    <scope>NUCLEOTIDE SEQUENCE [LARGE SCALE GENOMIC DNA]</scope>
    <source>
        <strain evidence="4 5">DSM 25230</strain>
    </source>
</reference>
<evidence type="ECO:0000259" key="3">
    <source>
        <dbReference type="Pfam" id="PF00884"/>
    </source>
</evidence>
<dbReference type="AlphaFoldDB" id="A0A495EC18"/>
<dbReference type="RefSeq" id="WP_121063516.1">
    <property type="nucleotide sequence ID" value="NZ_RBIQ01000007.1"/>
</dbReference>
<evidence type="ECO:0000256" key="1">
    <source>
        <dbReference type="ARBA" id="ARBA00022723"/>
    </source>
</evidence>
<dbReference type="OrthoDB" id="9803751at2"/>